<dbReference type="Pfam" id="PF00982">
    <property type="entry name" value="Glyco_transf_20"/>
    <property type="match status" value="1"/>
</dbReference>
<dbReference type="NCBIfam" id="TIGR00685">
    <property type="entry name" value="T6PP"/>
    <property type="match status" value="1"/>
</dbReference>
<dbReference type="NCBIfam" id="TIGR01484">
    <property type="entry name" value="HAD-SF-IIB"/>
    <property type="match status" value="1"/>
</dbReference>
<evidence type="ECO:0000256" key="3">
    <source>
        <dbReference type="SAM" id="MobiDB-lite"/>
    </source>
</evidence>
<dbReference type="SUPFAM" id="SSF53756">
    <property type="entry name" value="UDP-Glycosyltransferase/glycogen phosphorylase"/>
    <property type="match status" value="1"/>
</dbReference>
<reference evidence="4" key="2">
    <citation type="journal article" date="2022" name="Microbiol. Resour. Announc.">
        <title>Whole-Genome Sequence of Entomortierella parvispora E1425, a Mucoromycotan Fungus Associated with Burkholderiaceae-Related Endosymbiotic Bacteria.</title>
        <authorList>
            <person name="Herlambang A."/>
            <person name="Guo Y."/>
            <person name="Takashima Y."/>
            <person name="Narisawa K."/>
            <person name="Ohta H."/>
            <person name="Nishizawa T."/>
        </authorList>
    </citation>
    <scope>NUCLEOTIDE SEQUENCE</scope>
    <source>
        <strain evidence="4">E1425</strain>
    </source>
</reference>
<dbReference type="Gene3D" id="3.40.50.2000">
    <property type="entry name" value="Glycogen Phosphorylase B"/>
    <property type="match status" value="2"/>
</dbReference>
<dbReference type="AlphaFoldDB" id="A0A9P3HB94"/>
<protein>
    <submittedName>
        <fullName evidence="4">Trehalose 6-phosphate synthase/phosphatase</fullName>
    </submittedName>
</protein>
<feature type="compositionally biased region" description="Low complexity" evidence="3">
    <location>
        <begin position="915"/>
        <end position="931"/>
    </location>
</feature>
<evidence type="ECO:0000313" key="5">
    <source>
        <dbReference type="Proteomes" id="UP000827284"/>
    </source>
</evidence>
<dbReference type="Gene3D" id="3.40.50.1000">
    <property type="entry name" value="HAD superfamily/HAD-like"/>
    <property type="match status" value="1"/>
</dbReference>
<reference evidence="4" key="1">
    <citation type="submission" date="2021-11" db="EMBL/GenBank/DDBJ databases">
        <authorList>
            <person name="Herlambang A."/>
            <person name="Guo Y."/>
            <person name="Takashima Y."/>
            <person name="Nishizawa T."/>
        </authorList>
    </citation>
    <scope>NUCLEOTIDE SEQUENCE</scope>
    <source>
        <strain evidence="4">E1425</strain>
    </source>
</reference>
<evidence type="ECO:0000256" key="2">
    <source>
        <dbReference type="ARBA" id="ARBA00006330"/>
    </source>
</evidence>
<dbReference type="GO" id="GO:0005992">
    <property type="term" value="P:trehalose biosynthetic process"/>
    <property type="evidence" value="ECO:0007669"/>
    <property type="project" value="InterPro"/>
</dbReference>
<dbReference type="PANTHER" id="PTHR10788">
    <property type="entry name" value="TREHALOSE-6-PHOSPHATE SYNTHASE"/>
    <property type="match status" value="1"/>
</dbReference>
<gene>
    <name evidence="4" type="ORF">EMPS_05840</name>
</gene>
<dbReference type="EMBL" id="BQFW01000008">
    <property type="protein sequence ID" value="GJJ73482.1"/>
    <property type="molecule type" value="Genomic_DNA"/>
</dbReference>
<dbReference type="SUPFAM" id="SSF56784">
    <property type="entry name" value="HAD-like"/>
    <property type="match status" value="1"/>
</dbReference>
<dbReference type="FunFam" id="3.40.50.2000:FF:000036">
    <property type="entry name" value="Alpha,alpha-trehalose-phosphate synthase subunit Tps2"/>
    <property type="match status" value="1"/>
</dbReference>
<dbReference type="OrthoDB" id="755951at2759"/>
<feature type="region of interest" description="Disordered" evidence="3">
    <location>
        <begin position="870"/>
        <end position="932"/>
    </location>
</feature>
<dbReference type="GO" id="GO:0005829">
    <property type="term" value="C:cytosol"/>
    <property type="evidence" value="ECO:0007669"/>
    <property type="project" value="TreeGrafter"/>
</dbReference>
<feature type="compositionally biased region" description="Polar residues" evidence="3">
    <location>
        <begin position="99"/>
        <end position="112"/>
    </location>
</feature>
<name>A0A9P3HB94_9FUNG</name>
<dbReference type="InterPro" id="IPR006379">
    <property type="entry name" value="HAD-SF_hydro_IIB"/>
</dbReference>
<dbReference type="CDD" id="cd01627">
    <property type="entry name" value="HAD_TPP"/>
    <property type="match status" value="1"/>
</dbReference>
<dbReference type="FunFam" id="3.30.70.1020:FF:000002">
    <property type="entry name" value="Trehalose-6-phosphate synthase 2"/>
    <property type="match status" value="1"/>
</dbReference>
<accession>A0A9P3HB94</accession>
<dbReference type="GO" id="GO:0003825">
    <property type="term" value="F:alpha,alpha-trehalose-phosphate synthase (UDP-forming) activity"/>
    <property type="evidence" value="ECO:0007669"/>
    <property type="project" value="TreeGrafter"/>
</dbReference>
<dbReference type="NCBIfam" id="NF011071">
    <property type="entry name" value="PRK14501.1"/>
    <property type="match status" value="1"/>
</dbReference>
<comment type="similarity">
    <text evidence="1">In the N-terminal section; belongs to the glycosyltransferase 20 family.</text>
</comment>
<dbReference type="GO" id="GO:0004805">
    <property type="term" value="F:trehalose-phosphatase activity"/>
    <property type="evidence" value="ECO:0007669"/>
    <property type="project" value="TreeGrafter"/>
</dbReference>
<feature type="region of interest" description="Disordered" evidence="3">
    <location>
        <begin position="75"/>
        <end position="112"/>
    </location>
</feature>
<keyword evidence="5" id="KW-1185">Reference proteome</keyword>
<proteinExistence type="inferred from homology"/>
<evidence type="ECO:0000256" key="1">
    <source>
        <dbReference type="ARBA" id="ARBA00005409"/>
    </source>
</evidence>
<dbReference type="InterPro" id="IPR023214">
    <property type="entry name" value="HAD_sf"/>
</dbReference>
<dbReference type="GO" id="GO:0005946">
    <property type="term" value="C:alpha,alpha-trehalose-phosphate synthase complex (UDP-forming)"/>
    <property type="evidence" value="ECO:0007669"/>
    <property type="project" value="TreeGrafter"/>
</dbReference>
<comment type="similarity">
    <text evidence="2">In the C-terminal section; belongs to the trehalose phosphatase family.</text>
</comment>
<dbReference type="Pfam" id="PF02358">
    <property type="entry name" value="Trehalose_PPase"/>
    <property type="match status" value="1"/>
</dbReference>
<dbReference type="InterPro" id="IPR003337">
    <property type="entry name" value="Trehalose_PPase"/>
</dbReference>
<dbReference type="Proteomes" id="UP000827284">
    <property type="component" value="Unassembled WGS sequence"/>
</dbReference>
<dbReference type="PANTHER" id="PTHR10788:SF123">
    <property type="entry name" value="TREHALOSE-PHOSPHATASE"/>
    <property type="match status" value="1"/>
</dbReference>
<dbReference type="InterPro" id="IPR036412">
    <property type="entry name" value="HAD-like_sf"/>
</dbReference>
<comment type="caution">
    <text evidence="4">The sequence shown here is derived from an EMBL/GenBank/DDBJ whole genome shotgun (WGS) entry which is preliminary data.</text>
</comment>
<dbReference type="Gene3D" id="3.30.70.1020">
    <property type="entry name" value="Trehalose-6-phosphate phosphatase related protein, domain 2"/>
    <property type="match status" value="1"/>
</dbReference>
<sequence>MSSIATFHSTASTTSLGITPRVVPLTELPETAHIVLGDKPRLINVTHQIPYACTLIDRNRTSPNCNNANGSTFVGSAGGGGSNGGSSSSPSNRRASLAMSRQQPPNSIDSQSLQAINGSTTEPSAEAVATEDNGCILEQRRGHSAMYSGIMSLGNDLETIQIGWVGELSDQDGYVVPSKNLTEKNKTNLREKLWEKEKVVPIFLEDSRAAGHYEGYCKTVLWPLFHYILWDEATDGRIEKKNWDDYVFVNQQFADAIVEQYQPGDIVWIHDYHLLLVPHLLRQKLPGAAIGVFIHAPFPSSEIFRCLPKRVEVLNGLLGANQIGFQTYSYARHFISCCTRVNGYESTPRGVDAMGSTVWVGTFPIGIDAERVERQRKAPGVLPKMDAIRKTYKGKHIIVGRDKLDLVKGVQQKLRAFEKFLNDYPEMQGKVVLIQVTSPPLVENPKLEAKIAELVAHINGTYGSLNFTPVHHYHQHIDRDEYYALLSVADIGLITSVRDGMNTTSLEYIMCQNENHGPLILSEFTGTAGSLGGALMVNPWDYQGVARVIYEALNLSEEDRAARHAQLHEHVVTHTAQFWAKNFIQELILNVGTWDQSTPTPYLDLPVIAEKYRNAKKRLLMFDYDGTLTPIRKTPGAAVPQEHMLKALTALASDPNNVVWIISGRDQKVLEEWLGDVENLGFSAEHGSFMRQPGSKKWMNLTESLDMSWKNDVIEIFTYYSERTQGSFIEHKRSSLTWHYRMADPEFGAFQSRECQNHLENAVLSKLPVEILVGKKNLEVRPTIVNKGEIVKRLLSQHPEVDFVLCAGDDKTDEDMFRALAGVQAGGLTRRDSIHNKAEKAIIEPYNDELVAATAAKIAAAALQHSLEHSPIIPHRPDPSGPHGIANTPQGAHLKPPAPYSVAAVAPPAGPPTPGSISSATSATSQGSVASNHPLANEHFSITIGHALKKTLANWHVTSPEELIKVLGVLSGVADA</sequence>
<organism evidence="4 5">
    <name type="scientific">Entomortierella parvispora</name>
    <dbReference type="NCBI Taxonomy" id="205924"/>
    <lineage>
        <taxon>Eukaryota</taxon>
        <taxon>Fungi</taxon>
        <taxon>Fungi incertae sedis</taxon>
        <taxon>Mucoromycota</taxon>
        <taxon>Mortierellomycotina</taxon>
        <taxon>Mortierellomycetes</taxon>
        <taxon>Mortierellales</taxon>
        <taxon>Mortierellaceae</taxon>
        <taxon>Entomortierella</taxon>
    </lineage>
</organism>
<dbReference type="InterPro" id="IPR001830">
    <property type="entry name" value="Glyco_trans_20"/>
</dbReference>
<evidence type="ECO:0000313" key="4">
    <source>
        <dbReference type="EMBL" id="GJJ73482.1"/>
    </source>
</evidence>
<dbReference type="CDD" id="cd03788">
    <property type="entry name" value="GT20_TPS"/>
    <property type="match status" value="1"/>
</dbReference>